<dbReference type="STRING" id="431241.G0RNU5"/>
<dbReference type="GeneID" id="18481811"/>
<organism evidence="3">
    <name type="scientific">Hypocrea jecorina (strain QM6a)</name>
    <name type="common">Trichoderma reesei</name>
    <dbReference type="NCBI Taxonomy" id="431241"/>
    <lineage>
        <taxon>Eukaryota</taxon>
        <taxon>Fungi</taxon>
        <taxon>Dikarya</taxon>
        <taxon>Ascomycota</taxon>
        <taxon>Pezizomycotina</taxon>
        <taxon>Sordariomycetes</taxon>
        <taxon>Hypocreomycetidae</taxon>
        <taxon>Hypocreales</taxon>
        <taxon>Hypocreaceae</taxon>
        <taxon>Trichoderma</taxon>
    </lineage>
</organism>
<dbReference type="RefSeq" id="XP_006966799.1">
    <property type="nucleotide sequence ID" value="XM_006966737.1"/>
</dbReference>
<gene>
    <name evidence="2" type="ORF">TRIREDRAFT_109102</name>
</gene>
<dbReference type="eggNOG" id="ENOG502SJYB">
    <property type="taxonomic scope" value="Eukaryota"/>
</dbReference>
<dbReference type="Proteomes" id="UP000008984">
    <property type="component" value="Unassembled WGS sequence"/>
</dbReference>
<feature type="compositionally biased region" description="Basic residues" evidence="1">
    <location>
        <begin position="159"/>
        <end position="168"/>
    </location>
</feature>
<dbReference type="OrthoDB" id="5336565at2759"/>
<dbReference type="KEGG" id="tre:TRIREDRAFT_109102"/>
<sequence length="561" mass="62231">MVSLADVDNRDNQKASDSSRKRPSEASQEASSSPKRHRPHYPSTIPSRFWDNLSKVPLTRNALRELDRRQERRQIAFHNADQEQPSVQRLTRSARRSLAQENHHQQSAGQILGQFSPAHLKNVRRFSSHGGPDLRDLIGYPAPTQALDDMSSSQTSPVTRRRSIRQSRRSPYPSRSTRKTTLPSARTKSTSPYDRAFQQHLIDHHVLPDGYEYPNGHLPPEPENMEEIRQALARRRASLSPSRFTNEDFRRFKRQHRTAQGEPAVLSDVVPILEGDQDKRNAARDNAFRNLEHLTDDTLVPGKPDLYYGARPEQLNPDVRSALSGQIVPTAQEELPIAPNFFLEVKGPGASAEVAPRQVCYDGALGARGIQSLQSYGEAEKVYDNKAYTLTCYYMGGVLGIYTSHPIPPLHPGGQPGFVTTEVKQYLLTADVENFRQGAAAYRNGIDWAKLQRDEAINRANERAKQAVQAVQAVGGASHFPGPSPDVDVKVNLSSAISASNATVNGVTNMLMPASQDVSSYEPDVFADEPSTSLPFPNALAPSHAVESPSLLSQENIIHRN</sequence>
<reference evidence="2 3" key="1">
    <citation type="journal article" date="2008" name="Nat. Biotechnol.">
        <title>Genome sequencing and analysis of the biomass-degrading fungus Trichoderma reesei (syn. Hypocrea jecorina).</title>
        <authorList>
            <person name="Martinez D."/>
            <person name="Berka R.M."/>
            <person name="Henrissat B."/>
            <person name="Saloheimo M."/>
            <person name="Arvas M."/>
            <person name="Baker S.E."/>
            <person name="Chapman J."/>
            <person name="Chertkov O."/>
            <person name="Coutinho P.M."/>
            <person name="Cullen D."/>
            <person name="Danchin E.G."/>
            <person name="Grigoriev I.V."/>
            <person name="Harris P."/>
            <person name="Jackson M."/>
            <person name="Kubicek C.P."/>
            <person name="Han C.S."/>
            <person name="Ho I."/>
            <person name="Larrondo L.F."/>
            <person name="de Leon A.L."/>
            <person name="Magnuson J.K."/>
            <person name="Merino S."/>
            <person name="Misra M."/>
            <person name="Nelson B."/>
            <person name="Putnam N."/>
            <person name="Robbertse B."/>
            <person name="Salamov A.A."/>
            <person name="Schmoll M."/>
            <person name="Terry A."/>
            <person name="Thayer N."/>
            <person name="Westerholm-Parvinen A."/>
            <person name="Schoch C.L."/>
            <person name="Yao J."/>
            <person name="Barabote R."/>
            <person name="Nelson M.A."/>
            <person name="Detter C."/>
            <person name="Bruce D."/>
            <person name="Kuske C.R."/>
            <person name="Xie G."/>
            <person name="Richardson P."/>
            <person name="Rokhsar D.S."/>
            <person name="Lucas S.M."/>
            <person name="Rubin E.M."/>
            <person name="Dunn-Coleman N."/>
            <person name="Ward M."/>
            <person name="Brettin T.S."/>
        </authorList>
    </citation>
    <scope>NUCLEOTIDE SEQUENCE [LARGE SCALE GENOMIC DNA]</scope>
    <source>
        <strain evidence="2 3">QM6a</strain>
    </source>
</reference>
<accession>G0RNU5</accession>
<evidence type="ECO:0000313" key="2">
    <source>
        <dbReference type="EMBL" id="EGR47216.1"/>
    </source>
</evidence>
<evidence type="ECO:0000256" key="1">
    <source>
        <dbReference type="SAM" id="MobiDB-lite"/>
    </source>
</evidence>
<feature type="compositionally biased region" description="Polar residues" evidence="1">
    <location>
        <begin position="182"/>
        <end position="192"/>
    </location>
</feature>
<dbReference type="AlphaFoldDB" id="G0RNU5"/>
<feature type="region of interest" description="Disordered" evidence="1">
    <location>
        <begin position="124"/>
        <end position="193"/>
    </location>
</feature>
<feature type="region of interest" description="Disordered" evidence="1">
    <location>
        <begin position="77"/>
        <end position="112"/>
    </location>
</feature>
<dbReference type="VEuPathDB" id="FungiDB:TRIREDRAFT_109102"/>
<evidence type="ECO:0000313" key="3">
    <source>
        <dbReference type="Proteomes" id="UP000008984"/>
    </source>
</evidence>
<keyword evidence="3" id="KW-1185">Reference proteome</keyword>
<dbReference type="EMBL" id="GL985069">
    <property type="protein sequence ID" value="EGR47216.1"/>
    <property type="molecule type" value="Genomic_DNA"/>
</dbReference>
<protein>
    <submittedName>
        <fullName evidence="2">Predicted protein</fullName>
    </submittedName>
</protein>
<name>G0RNU5_HYPJQ</name>
<feature type="region of interest" description="Disordered" evidence="1">
    <location>
        <begin position="1"/>
        <end position="49"/>
    </location>
</feature>
<dbReference type="HOGENOM" id="CLU_023878_1_1_1"/>
<feature type="compositionally biased region" description="Basic and acidic residues" evidence="1">
    <location>
        <begin position="7"/>
        <end position="24"/>
    </location>
</feature>
<feature type="compositionally biased region" description="Low complexity" evidence="1">
    <location>
        <begin position="169"/>
        <end position="181"/>
    </location>
</feature>
<proteinExistence type="predicted"/>
<feature type="compositionally biased region" description="Polar residues" evidence="1">
    <location>
        <begin position="82"/>
        <end position="91"/>
    </location>
</feature>